<evidence type="ECO:0000313" key="3">
    <source>
        <dbReference type="Proteomes" id="UP001634394"/>
    </source>
</evidence>
<evidence type="ECO:0000313" key="2">
    <source>
        <dbReference type="EMBL" id="KAL3874883.1"/>
    </source>
</evidence>
<dbReference type="Proteomes" id="UP001634394">
    <property type="component" value="Unassembled WGS sequence"/>
</dbReference>
<gene>
    <name evidence="2" type="ORF">ACJMK2_037839</name>
</gene>
<keyword evidence="3" id="KW-1185">Reference proteome</keyword>
<dbReference type="PANTHER" id="PTHR10697">
    <property type="entry name" value="MAMMALIAN EPENDYMIN-RELATED PROTEIN 1"/>
    <property type="match status" value="1"/>
</dbReference>
<organism evidence="2 3">
    <name type="scientific">Sinanodonta woodiana</name>
    <name type="common">Chinese pond mussel</name>
    <name type="synonym">Anodonta woodiana</name>
    <dbReference type="NCBI Taxonomy" id="1069815"/>
    <lineage>
        <taxon>Eukaryota</taxon>
        <taxon>Metazoa</taxon>
        <taxon>Spiralia</taxon>
        <taxon>Lophotrochozoa</taxon>
        <taxon>Mollusca</taxon>
        <taxon>Bivalvia</taxon>
        <taxon>Autobranchia</taxon>
        <taxon>Heteroconchia</taxon>
        <taxon>Palaeoheterodonta</taxon>
        <taxon>Unionida</taxon>
        <taxon>Unionoidea</taxon>
        <taxon>Unionidae</taxon>
        <taxon>Unioninae</taxon>
        <taxon>Sinanodonta</taxon>
    </lineage>
</organism>
<feature type="chain" id="PRO_5044883560" evidence="1">
    <location>
        <begin position="16"/>
        <end position="190"/>
    </location>
</feature>
<proteinExistence type="predicted"/>
<comment type="caution">
    <text evidence="2">The sequence shown here is derived from an EMBL/GenBank/DDBJ whole genome shotgun (WGS) entry which is preliminary data.</text>
</comment>
<evidence type="ECO:0000256" key="1">
    <source>
        <dbReference type="SAM" id="SignalP"/>
    </source>
</evidence>
<accession>A0ABD3WQ55</accession>
<name>A0ABD3WQ55_SINWO</name>
<dbReference type="Pfam" id="PF00811">
    <property type="entry name" value="Ependymin"/>
    <property type="match status" value="1"/>
</dbReference>
<protein>
    <submittedName>
        <fullName evidence="2">Uncharacterized protein</fullName>
    </submittedName>
</protein>
<dbReference type="AlphaFoldDB" id="A0ABD3WQ55"/>
<dbReference type="SMART" id="SM00026">
    <property type="entry name" value="EPEND"/>
    <property type="match status" value="1"/>
</dbReference>
<dbReference type="PRINTS" id="PR00317">
    <property type="entry name" value="EPENDYMIN"/>
</dbReference>
<dbReference type="EMBL" id="JBJQND010000006">
    <property type="protein sequence ID" value="KAL3874883.1"/>
    <property type="molecule type" value="Genomic_DNA"/>
</dbReference>
<keyword evidence="1" id="KW-0732">Signal</keyword>
<sequence length="190" mass="21498">MKTVVLFLLAGYCAAQTPTPCETPKQWEGRTFIVDRSKMFSEFAKISYDATTTRVRIIEQVQSGKETDYYDTLYLHNIGKEYKLNLRTKKCNVTDLTRPFRPFEVPSDATFGGEALVGLSGFPNENLIAELWQGQFDANNFYEITVTQPDCVPINFAVFSNTSIVFQSFFDITLGIPDPEVFIPPSECSK</sequence>
<dbReference type="PANTHER" id="PTHR10697:SF1">
    <property type="entry name" value="MAMMALIAN EPENDYMIN-RELATED PROTEIN 1"/>
    <property type="match status" value="1"/>
</dbReference>
<dbReference type="InterPro" id="IPR001299">
    <property type="entry name" value="Ependymin"/>
</dbReference>
<reference evidence="2 3" key="1">
    <citation type="submission" date="2024-11" db="EMBL/GenBank/DDBJ databases">
        <title>Chromosome-level genome assembly of the freshwater bivalve Anodonta woodiana.</title>
        <authorList>
            <person name="Chen X."/>
        </authorList>
    </citation>
    <scope>NUCLEOTIDE SEQUENCE [LARGE SCALE GENOMIC DNA]</scope>
    <source>
        <strain evidence="2">MN2024</strain>
        <tissue evidence="2">Gills</tissue>
    </source>
</reference>
<feature type="signal peptide" evidence="1">
    <location>
        <begin position="1"/>
        <end position="15"/>
    </location>
</feature>